<comment type="similarity">
    <text evidence="3">Belongs to the TRAFAC class dynamin-like GTPase superfamily. Dynamin/Fzo/YdjA family.</text>
</comment>
<dbReference type="InterPro" id="IPR030381">
    <property type="entry name" value="G_DYNAMIN_dom"/>
</dbReference>
<feature type="region of interest" description="Disordered" evidence="4">
    <location>
        <begin position="568"/>
        <end position="589"/>
    </location>
</feature>
<reference evidence="7" key="1">
    <citation type="submission" date="2023-07" db="EMBL/GenBank/DDBJ databases">
        <authorList>
            <consortium name="AG Swart"/>
            <person name="Singh M."/>
            <person name="Singh A."/>
            <person name="Seah K."/>
            <person name="Emmerich C."/>
        </authorList>
    </citation>
    <scope>NUCLEOTIDE SEQUENCE</scope>
    <source>
        <strain evidence="7">DP1</strain>
    </source>
</reference>
<dbReference type="PANTHER" id="PTHR11566">
    <property type="entry name" value="DYNAMIN"/>
    <property type="match status" value="1"/>
</dbReference>
<evidence type="ECO:0000256" key="1">
    <source>
        <dbReference type="ARBA" id="ARBA00022741"/>
    </source>
</evidence>
<keyword evidence="1 3" id="KW-0547">Nucleotide-binding</keyword>
<dbReference type="Pfam" id="PF02212">
    <property type="entry name" value="GED"/>
    <property type="match status" value="1"/>
</dbReference>
<evidence type="ECO:0000256" key="4">
    <source>
        <dbReference type="SAM" id="MobiDB-lite"/>
    </source>
</evidence>
<dbReference type="InterPro" id="IPR019762">
    <property type="entry name" value="Dynamin_GTPase_CS"/>
</dbReference>
<dbReference type="InterPro" id="IPR000375">
    <property type="entry name" value="Dynamin_stalk"/>
</dbReference>
<dbReference type="InterPro" id="IPR020850">
    <property type="entry name" value="GED_dom"/>
</dbReference>
<dbReference type="Pfam" id="PF01031">
    <property type="entry name" value="Dynamin_M"/>
    <property type="match status" value="1"/>
</dbReference>
<dbReference type="InterPro" id="IPR003130">
    <property type="entry name" value="GED"/>
</dbReference>
<dbReference type="InterPro" id="IPR045063">
    <property type="entry name" value="Dynamin_N"/>
</dbReference>
<keyword evidence="8" id="KW-1185">Reference proteome</keyword>
<dbReference type="Gene3D" id="3.40.50.300">
    <property type="entry name" value="P-loop containing nucleotide triphosphate hydrolases"/>
    <property type="match status" value="1"/>
</dbReference>
<evidence type="ECO:0000256" key="3">
    <source>
        <dbReference type="RuleBase" id="RU003932"/>
    </source>
</evidence>
<feature type="compositionally biased region" description="Acidic residues" evidence="4">
    <location>
        <begin position="576"/>
        <end position="586"/>
    </location>
</feature>
<dbReference type="PROSITE" id="PS51718">
    <property type="entry name" value="G_DYNAMIN_2"/>
    <property type="match status" value="1"/>
</dbReference>
<name>A0AAD1U125_EUPCR</name>
<dbReference type="InterPro" id="IPR022812">
    <property type="entry name" value="Dynamin"/>
</dbReference>
<dbReference type="Pfam" id="PF00350">
    <property type="entry name" value="Dynamin_N"/>
    <property type="match status" value="1"/>
</dbReference>
<feature type="domain" description="GED" evidence="5">
    <location>
        <begin position="619"/>
        <end position="710"/>
    </location>
</feature>
<evidence type="ECO:0000313" key="8">
    <source>
        <dbReference type="Proteomes" id="UP001295684"/>
    </source>
</evidence>
<comment type="caution">
    <text evidence="7">The sequence shown here is derived from an EMBL/GenBank/DDBJ whole genome shotgun (WGS) entry which is preliminary data.</text>
</comment>
<dbReference type="GO" id="GO:0016020">
    <property type="term" value="C:membrane"/>
    <property type="evidence" value="ECO:0007669"/>
    <property type="project" value="TreeGrafter"/>
</dbReference>
<dbReference type="GO" id="GO:0005737">
    <property type="term" value="C:cytoplasm"/>
    <property type="evidence" value="ECO:0007669"/>
    <property type="project" value="TreeGrafter"/>
</dbReference>
<sequence length="711" mass="81398">MNLQGVIEMMNDIQKALQGANLKFEIDLPRIAVVGAQSSGKSSVLESIVGEDFLPRGTGIVTRCPLILQLIYHKGDTYAKFDHLPKIMITDFNKVRDEIEKRTNVLAGSDKKIVNKPIYLTIYSKNVPNLTLIDLPGFTRLDLDDQESGISDDIEALVMEYIVKENTIILAISPANNDIANSDGLLYAKNVDPNRDRTFGVMTKIDIMDKGTNALDFINGTKYKLKHGYIGVKCRSQDDNNKGKTIKDSLEDEKNFFRTHPDYKDIAHTQGTSVLAQKLSVLLGEHIKKHLPFIQEKIHENLADCEKSLQMLGPEIELRNDQDAVSFITKVINQYCNEFQRVIEHSQVVEEKGKLLFDGGALIYEIFQTFMEDKIGTIDPLKKLNEVDILSEIRIINGIDPSLFVPREACKSLIVKKIDKFSIPSINCARHVYSVIENSISLIDIDQLGPRKVLRNFLNDNTEQILELCMTHLTDHIKEVIESEKSYIDYDDPDFRLIEPYLFSDSDLEEEKLQHLKDIYDLEPELFSKKSMEKTIRHAVRVAKKAKGIRFRQIRGNDGNITEEEIPSKKYSQNLEPEESDDETELFESSSCKKDFGSWKIKREIDLSDGLTHDDMTNIISMKRVIKAYLAIIKKQFKSRIPKCIVKFLIKDSLEDLRGFLFSEFIKHEDKIGLAQEDSDKKKERDLMVRNMHALKLAKKALRNVKKNSKY</sequence>
<dbReference type="PROSITE" id="PS00410">
    <property type="entry name" value="G_DYNAMIN_1"/>
    <property type="match status" value="1"/>
</dbReference>
<dbReference type="GO" id="GO:0005525">
    <property type="term" value="F:GTP binding"/>
    <property type="evidence" value="ECO:0007669"/>
    <property type="project" value="UniProtKB-KW"/>
</dbReference>
<dbReference type="PROSITE" id="PS51388">
    <property type="entry name" value="GED"/>
    <property type="match status" value="1"/>
</dbReference>
<dbReference type="InterPro" id="IPR027417">
    <property type="entry name" value="P-loop_NTPase"/>
</dbReference>
<dbReference type="GO" id="GO:0008017">
    <property type="term" value="F:microtubule binding"/>
    <property type="evidence" value="ECO:0007669"/>
    <property type="project" value="TreeGrafter"/>
</dbReference>
<dbReference type="CDD" id="cd08771">
    <property type="entry name" value="DLP_1"/>
    <property type="match status" value="1"/>
</dbReference>
<proteinExistence type="inferred from homology"/>
<dbReference type="AlphaFoldDB" id="A0AAD1U125"/>
<evidence type="ECO:0000259" key="5">
    <source>
        <dbReference type="PROSITE" id="PS51388"/>
    </source>
</evidence>
<gene>
    <name evidence="7" type="ORF">ECRASSUSDP1_LOCUS679</name>
</gene>
<dbReference type="SUPFAM" id="SSF52540">
    <property type="entry name" value="P-loop containing nucleoside triphosphate hydrolases"/>
    <property type="match status" value="1"/>
</dbReference>
<dbReference type="SMART" id="SM00053">
    <property type="entry name" value="DYNc"/>
    <property type="match status" value="1"/>
</dbReference>
<accession>A0AAD1U125</accession>
<dbReference type="Gene3D" id="1.20.120.1240">
    <property type="entry name" value="Dynamin, middle domain"/>
    <property type="match status" value="1"/>
</dbReference>
<keyword evidence="2 3" id="KW-0342">GTP-binding</keyword>
<dbReference type="GO" id="GO:0005874">
    <property type="term" value="C:microtubule"/>
    <property type="evidence" value="ECO:0007669"/>
    <property type="project" value="TreeGrafter"/>
</dbReference>
<dbReference type="Proteomes" id="UP001295684">
    <property type="component" value="Unassembled WGS sequence"/>
</dbReference>
<dbReference type="GO" id="GO:0003924">
    <property type="term" value="F:GTPase activity"/>
    <property type="evidence" value="ECO:0007669"/>
    <property type="project" value="InterPro"/>
</dbReference>
<dbReference type="InterPro" id="IPR001401">
    <property type="entry name" value="Dynamin_GTPase"/>
</dbReference>
<evidence type="ECO:0000256" key="2">
    <source>
        <dbReference type="ARBA" id="ARBA00023134"/>
    </source>
</evidence>
<protein>
    <submittedName>
        <fullName evidence="7">Uncharacterized protein</fullName>
    </submittedName>
</protein>
<dbReference type="EMBL" id="CAMPGE010000637">
    <property type="protein sequence ID" value="CAI2359390.1"/>
    <property type="molecule type" value="Genomic_DNA"/>
</dbReference>
<organism evidence="7 8">
    <name type="scientific">Euplotes crassus</name>
    <dbReference type="NCBI Taxonomy" id="5936"/>
    <lineage>
        <taxon>Eukaryota</taxon>
        <taxon>Sar</taxon>
        <taxon>Alveolata</taxon>
        <taxon>Ciliophora</taxon>
        <taxon>Intramacronucleata</taxon>
        <taxon>Spirotrichea</taxon>
        <taxon>Hypotrichia</taxon>
        <taxon>Euplotida</taxon>
        <taxon>Euplotidae</taxon>
        <taxon>Moneuplotes</taxon>
    </lineage>
</organism>
<evidence type="ECO:0000313" key="7">
    <source>
        <dbReference type="EMBL" id="CAI2359390.1"/>
    </source>
</evidence>
<feature type="domain" description="Dynamin-type G" evidence="6">
    <location>
        <begin position="25"/>
        <end position="292"/>
    </location>
</feature>
<dbReference type="PRINTS" id="PR00195">
    <property type="entry name" value="DYNAMIN"/>
</dbReference>
<evidence type="ECO:0000259" key="6">
    <source>
        <dbReference type="PROSITE" id="PS51718"/>
    </source>
</evidence>